<dbReference type="KEGG" id="rhf:EUB48_03995"/>
<dbReference type="EMBL" id="CP035503">
    <property type="protein sequence ID" value="QDL36552.1"/>
    <property type="molecule type" value="Genomic_DNA"/>
</dbReference>
<dbReference type="Pfam" id="PF13180">
    <property type="entry name" value="PDZ_2"/>
    <property type="match status" value="1"/>
</dbReference>
<evidence type="ECO:0000256" key="1">
    <source>
        <dbReference type="ARBA" id="ARBA00010541"/>
    </source>
</evidence>
<dbReference type="InterPro" id="IPR051201">
    <property type="entry name" value="Chloro_Bact_Ser_Proteases"/>
</dbReference>
<dbReference type="AlphaFoldDB" id="A0A515D806"/>
<dbReference type="GO" id="GO:0004252">
    <property type="term" value="F:serine-type endopeptidase activity"/>
    <property type="evidence" value="ECO:0007669"/>
    <property type="project" value="InterPro"/>
</dbReference>
<dbReference type="Gene3D" id="2.40.10.120">
    <property type="match status" value="1"/>
</dbReference>
<dbReference type="InterPro" id="IPR036034">
    <property type="entry name" value="PDZ_sf"/>
</dbReference>
<dbReference type="PRINTS" id="PR00834">
    <property type="entry name" value="PROTEASES2C"/>
</dbReference>
<keyword evidence="3" id="KW-0378">Hydrolase</keyword>
<dbReference type="Gene3D" id="2.30.42.10">
    <property type="match status" value="1"/>
</dbReference>
<dbReference type="SUPFAM" id="SSF50156">
    <property type="entry name" value="PDZ domain-like"/>
    <property type="match status" value="1"/>
</dbReference>
<keyword evidence="2 6" id="KW-0645">Protease</keyword>
<evidence type="ECO:0000313" key="7">
    <source>
        <dbReference type="Proteomes" id="UP000316798"/>
    </source>
</evidence>
<proteinExistence type="inferred from homology"/>
<dbReference type="RefSeq" id="WP_142817721.1">
    <property type="nucleotide sequence ID" value="NZ_CP035503.1"/>
</dbReference>
<evidence type="ECO:0000256" key="3">
    <source>
        <dbReference type="ARBA" id="ARBA00022801"/>
    </source>
</evidence>
<name>A0A515D806_9BURK</name>
<dbReference type="FunFam" id="2.40.10.10:FF:000001">
    <property type="entry name" value="Periplasmic serine protease DegS"/>
    <property type="match status" value="1"/>
</dbReference>
<comment type="similarity">
    <text evidence="1">Belongs to the peptidase S1C family.</text>
</comment>
<dbReference type="Pfam" id="PF13365">
    <property type="entry name" value="Trypsin_2"/>
    <property type="match status" value="1"/>
</dbReference>
<organism evidence="6 7">
    <name type="scientific">Rhodoferax sediminis</name>
    <dbReference type="NCBI Taxonomy" id="2509614"/>
    <lineage>
        <taxon>Bacteria</taxon>
        <taxon>Pseudomonadati</taxon>
        <taxon>Pseudomonadota</taxon>
        <taxon>Betaproteobacteria</taxon>
        <taxon>Burkholderiales</taxon>
        <taxon>Comamonadaceae</taxon>
        <taxon>Rhodoferax</taxon>
    </lineage>
</organism>
<evidence type="ECO:0000256" key="4">
    <source>
        <dbReference type="ARBA" id="ARBA00022825"/>
    </source>
</evidence>
<evidence type="ECO:0000256" key="2">
    <source>
        <dbReference type="ARBA" id="ARBA00022670"/>
    </source>
</evidence>
<dbReference type="InterPro" id="IPR009003">
    <property type="entry name" value="Peptidase_S1_PA"/>
</dbReference>
<evidence type="ECO:0000259" key="5">
    <source>
        <dbReference type="PROSITE" id="PS50106"/>
    </source>
</evidence>
<dbReference type="PANTHER" id="PTHR43343">
    <property type="entry name" value="PEPTIDASE S12"/>
    <property type="match status" value="1"/>
</dbReference>
<dbReference type="SMART" id="SM00228">
    <property type="entry name" value="PDZ"/>
    <property type="match status" value="1"/>
</dbReference>
<reference evidence="6 7" key="1">
    <citation type="submission" date="2019-01" db="EMBL/GenBank/DDBJ databases">
        <title>Genomic insights into a novel species Rhodoferax sp.</title>
        <authorList>
            <person name="Jin L."/>
        </authorList>
    </citation>
    <scope>NUCLEOTIDE SEQUENCE [LARGE SCALE GENOMIC DNA]</scope>
    <source>
        <strain evidence="6 7">CHu59-6-5</strain>
    </source>
</reference>
<keyword evidence="7" id="KW-1185">Reference proteome</keyword>
<dbReference type="SUPFAM" id="SSF50494">
    <property type="entry name" value="Trypsin-like serine proteases"/>
    <property type="match status" value="1"/>
</dbReference>
<dbReference type="PANTHER" id="PTHR43343:SF3">
    <property type="entry name" value="PROTEASE DO-LIKE 8, CHLOROPLASTIC"/>
    <property type="match status" value="1"/>
</dbReference>
<keyword evidence="4" id="KW-0720">Serine protease</keyword>
<feature type="domain" description="PDZ" evidence="5">
    <location>
        <begin position="279"/>
        <end position="344"/>
    </location>
</feature>
<dbReference type="InterPro" id="IPR001478">
    <property type="entry name" value="PDZ"/>
</dbReference>
<sequence>MKRFWLLFSQTVTVLLAAYFVTATLHPEWLGKTASGGGAVAVIEAPAASSSLPATGSFSAAAKKAAPAVVSINTSKAAEKNPNGDDPWFKFFFGDRGDEPQTSLGSGVIVSPSGYILTNNHVVEGADEIEVILNDSRHAQAKVIGTDPDTDLAILKIDLDRLPVIVLGNSDALQVGDQVLAIGNPFGVGQTVTGGIVSALGRNHLGINTFENFIQTDAAINPGNSGGALVDVNGNLMGINTAIFSRSGGSMGIGFAIPVSTARQVLDSIVKDGRVTRGWIGVEPNNLSPELAETFGLKLPKDGNPDALAGVIITGVLQNGPAAQAGIKPGDVIVSVAGKPVSNVGELLTSVSALKPGTPVKFALLRQEARIELDVTPGLRPKPRKEER</sequence>
<accession>A0A515D806</accession>
<dbReference type="InterPro" id="IPR001940">
    <property type="entry name" value="Peptidase_S1C"/>
</dbReference>
<dbReference type="Proteomes" id="UP000316798">
    <property type="component" value="Chromosome"/>
</dbReference>
<evidence type="ECO:0000313" key="6">
    <source>
        <dbReference type="EMBL" id="QDL36552.1"/>
    </source>
</evidence>
<protein>
    <submittedName>
        <fullName evidence="6">Trypsin-like serine protease</fullName>
    </submittedName>
</protein>
<dbReference type="PROSITE" id="PS50106">
    <property type="entry name" value="PDZ"/>
    <property type="match status" value="1"/>
</dbReference>
<gene>
    <name evidence="6" type="ORF">EUB48_03995</name>
</gene>
<dbReference type="GO" id="GO:0006508">
    <property type="term" value="P:proteolysis"/>
    <property type="evidence" value="ECO:0007669"/>
    <property type="project" value="UniProtKB-KW"/>
</dbReference>
<dbReference type="OrthoDB" id="8520726at2"/>